<dbReference type="GO" id="GO:0005886">
    <property type="term" value="C:plasma membrane"/>
    <property type="evidence" value="ECO:0007669"/>
    <property type="project" value="TreeGrafter"/>
</dbReference>
<comment type="function">
    <text evidence="1 13">Transfers the gamma-phosphate of ATP to the 4'-position of a tetraacyldisaccharide 1-phosphate intermediate (termed DS-1-P) to form tetraacyldisaccharide 1,4'-bis-phosphate (lipid IVA).</text>
</comment>
<gene>
    <name evidence="13" type="primary">lpxK</name>
    <name evidence="14" type="ORF">DV711_04125</name>
</gene>
<dbReference type="GO" id="GO:0009244">
    <property type="term" value="P:lipopolysaccharide core region biosynthetic process"/>
    <property type="evidence" value="ECO:0007669"/>
    <property type="project" value="TreeGrafter"/>
</dbReference>
<keyword evidence="8 13" id="KW-0547">Nucleotide-binding</keyword>
<dbReference type="SUPFAM" id="SSF52540">
    <property type="entry name" value="P-loop containing nucleoside triphosphate hydrolases"/>
    <property type="match status" value="1"/>
</dbReference>
<dbReference type="PANTHER" id="PTHR42724">
    <property type="entry name" value="TETRAACYLDISACCHARIDE 4'-KINASE"/>
    <property type="match status" value="1"/>
</dbReference>
<evidence type="ECO:0000256" key="1">
    <source>
        <dbReference type="ARBA" id="ARBA00002274"/>
    </source>
</evidence>
<evidence type="ECO:0000256" key="8">
    <source>
        <dbReference type="ARBA" id="ARBA00022741"/>
    </source>
</evidence>
<sequence>MSSWLDRHWYGSAGVLKLLSPLEGVFSALAQRRRQAYQQQRKPSYRASVPVVVVGNISIGGTGKTPFTLWLLEQLKQRGLRPGVVSRGYGGKAPEYPFAVTAQSRPEQVGDEPLMLASHSGCPLVVDPDRGRAVRHLLQHHDCDLIVSDDGLQHYALQRDIEIVLIDGQRGFGNGHCLPVGPLREPPSRLEQVGFIVINGQPDSNPQLQSQLSALAVEETAVMALRPGGWRRLDGEAVELAPQSVHAVAGIGNPQRFYDTLGKLGFEVNAHSFVDHHRYQEEELQFEPELPLVMTEKDAVKCRAFSPDNRYYLPVTATLPVGFQDALLTKINQLVAASAEERPQDARNKDG</sequence>
<evidence type="ECO:0000313" key="15">
    <source>
        <dbReference type="Proteomes" id="UP000253769"/>
    </source>
</evidence>
<evidence type="ECO:0000256" key="2">
    <source>
        <dbReference type="ARBA" id="ARBA00004870"/>
    </source>
</evidence>
<dbReference type="InterPro" id="IPR027417">
    <property type="entry name" value="P-loop_NTPase"/>
</dbReference>
<dbReference type="Pfam" id="PF02606">
    <property type="entry name" value="LpxK"/>
    <property type="match status" value="1"/>
</dbReference>
<keyword evidence="15" id="KW-1185">Reference proteome</keyword>
<dbReference type="GO" id="GO:0009029">
    <property type="term" value="F:lipid-A 4'-kinase activity"/>
    <property type="evidence" value="ECO:0007669"/>
    <property type="project" value="UniProtKB-UniRule"/>
</dbReference>
<dbReference type="PANTHER" id="PTHR42724:SF1">
    <property type="entry name" value="TETRAACYLDISACCHARIDE 4'-KINASE, MITOCHONDRIAL-RELATED"/>
    <property type="match status" value="1"/>
</dbReference>
<keyword evidence="9 13" id="KW-0418">Kinase</keyword>
<feature type="binding site" evidence="13">
    <location>
        <begin position="58"/>
        <end position="65"/>
    </location>
    <ligand>
        <name>ATP</name>
        <dbReference type="ChEBI" id="CHEBI:30616"/>
    </ligand>
</feature>
<proteinExistence type="inferred from homology"/>
<comment type="similarity">
    <text evidence="13">Belongs to the LpxK family.</text>
</comment>
<dbReference type="AlphaFoldDB" id="A0A369WUN6"/>
<dbReference type="InterPro" id="IPR003758">
    <property type="entry name" value="LpxK"/>
</dbReference>
<evidence type="ECO:0000256" key="9">
    <source>
        <dbReference type="ARBA" id="ARBA00022777"/>
    </source>
</evidence>
<evidence type="ECO:0000256" key="13">
    <source>
        <dbReference type="HAMAP-Rule" id="MF_00409"/>
    </source>
</evidence>
<evidence type="ECO:0000313" key="14">
    <source>
        <dbReference type="EMBL" id="RDE24779.1"/>
    </source>
</evidence>
<dbReference type="Proteomes" id="UP000253769">
    <property type="component" value="Unassembled WGS sequence"/>
</dbReference>
<dbReference type="NCBIfam" id="TIGR00682">
    <property type="entry name" value="lpxK"/>
    <property type="match status" value="1"/>
</dbReference>
<evidence type="ECO:0000256" key="5">
    <source>
        <dbReference type="ARBA" id="ARBA00022516"/>
    </source>
</evidence>
<keyword evidence="7 13" id="KW-0808">Transferase</keyword>
<comment type="catalytic activity">
    <reaction evidence="13">
        <text>a lipid A disaccharide + ATP = a lipid IVA + ADP + H(+)</text>
        <dbReference type="Rhea" id="RHEA:67840"/>
        <dbReference type="ChEBI" id="CHEBI:15378"/>
        <dbReference type="ChEBI" id="CHEBI:30616"/>
        <dbReference type="ChEBI" id="CHEBI:176343"/>
        <dbReference type="ChEBI" id="CHEBI:176425"/>
        <dbReference type="ChEBI" id="CHEBI:456216"/>
        <dbReference type="EC" id="2.7.1.130"/>
    </reaction>
</comment>
<protein>
    <recommendedName>
        <fullName evidence="4 13">Tetraacyldisaccharide 4'-kinase</fullName>
        <ecNumber evidence="3 13">2.7.1.130</ecNumber>
    </recommendedName>
    <alternativeName>
        <fullName evidence="12 13">Lipid A 4'-kinase</fullName>
    </alternativeName>
</protein>
<dbReference type="EC" id="2.7.1.130" evidence="3 13"/>
<accession>A0A369WUN6</accession>
<dbReference type="UniPathway" id="UPA00359">
    <property type="reaction ID" value="UER00482"/>
</dbReference>
<evidence type="ECO:0000256" key="3">
    <source>
        <dbReference type="ARBA" id="ARBA00012071"/>
    </source>
</evidence>
<dbReference type="HAMAP" id="MF_00409">
    <property type="entry name" value="LpxK"/>
    <property type="match status" value="1"/>
</dbReference>
<name>A0A369WUN6_9GAMM</name>
<evidence type="ECO:0000256" key="7">
    <source>
        <dbReference type="ARBA" id="ARBA00022679"/>
    </source>
</evidence>
<keyword evidence="11 13" id="KW-0443">Lipid metabolism</keyword>
<dbReference type="OrthoDB" id="9766423at2"/>
<evidence type="ECO:0000256" key="12">
    <source>
        <dbReference type="ARBA" id="ARBA00029757"/>
    </source>
</evidence>
<comment type="pathway">
    <text evidence="2 13">Glycolipid biosynthesis; lipid IV(A) biosynthesis; lipid IV(A) from (3R)-3-hydroxytetradecanoyl-[acyl-carrier-protein] and UDP-N-acetyl-alpha-D-glucosamine: step 6/6.</text>
</comment>
<dbReference type="EMBL" id="QQOH01000001">
    <property type="protein sequence ID" value="RDE24779.1"/>
    <property type="molecule type" value="Genomic_DNA"/>
</dbReference>
<evidence type="ECO:0000256" key="6">
    <source>
        <dbReference type="ARBA" id="ARBA00022556"/>
    </source>
</evidence>
<dbReference type="RefSeq" id="WP_114694369.1">
    <property type="nucleotide sequence ID" value="NZ_QQOH01000001.1"/>
</dbReference>
<reference evidence="14 15" key="1">
    <citation type="submission" date="2018-07" db="EMBL/GenBank/DDBJ databases">
        <title>Motiliproteus coralliicola sp. nov., a bacterium isolated from Coral.</title>
        <authorList>
            <person name="Wang G."/>
        </authorList>
    </citation>
    <scope>NUCLEOTIDE SEQUENCE [LARGE SCALE GENOMIC DNA]</scope>
    <source>
        <strain evidence="14 15">C34</strain>
    </source>
</reference>
<evidence type="ECO:0000256" key="4">
    <source>
        <dbReference type="ARBA" id="ARBA00016436"/>
    </source>
</evidence>
<keyword evidence="6 13" id="KW-0441">Lipid A biosynthesis</keyword>
<evidence type="ECO:0000256" key="10">
    <source>
        <dbReference type="ARBA" id="ARBA00022840"/>
    </source>
</evidence>
<keyword evidence="5 13" id="KW-0444">Lipid biosynthesis</keyword>
<dbReference type="GO" id="GO:0005524">
    <property type="term" value="F:ATP binding"/>
    <property type="evidence" value="ECO:0007669"/>
    <property type="project" value="UniProtKB-UniRule"/>
</dbReference>
<dbReference type="GO" id="GO:0009245">
    <property type="term" value="P:lipid A biosynthetic process"/>
    <property type="evidence" value="ECO:0007669"/>
    <property type="project" value="UniProtKB-UniRule"/>
</dbReference>
<evidence type="ECO:0000256" key="11">
    <source>
        <dbReference type="ARBA" id="ARBA00023098"/>
    </source>
</evidence>
<keyword evidence="10 13" id="KW-0067">ATP-binding</keyword>
<comment type="caution">
    <text evidence="14">The sequence shown here is derived from an EMBL/GenBank/DDBJ whole genome shotgun (WGS) entry which is preliminary data.</text>
</comment>
<organism evidence="14 15">
    <name type="scientific">Motiliproteus coralliicola</name>
    <dbReference type="NCBI Taxonomy" id="2283196"/>
    <lineage>
        <taxon>Bacteria</taxon>
        <taxon>Pseudomonadati</taxon>
        <taxon>Pseudomonadota</taxon>
        <taxon>Gammaproteobacteria</taxon>
        <taxon>Oceanospirillales</taxon>
        <taxon>Oceanospirillaceae</taxon>
        <taxon>Motiliproteus</taxon>
    </lineage>
</organism>